<dbReference type="AlphaFoldDB" id="A0A2A5W6K4"/>
<gene>
    <name evidence="1" type="ORF">CNF02_12885</name>
</gene>
<sequence length="128" mass="14478">MINRYLLLSIVLVILSSCAGEIRPSFEKMNESELAFYNASSSFDEKIICREEVDGWLIFSGAISFREEAENQAWRGMSFRRNPKICLSVQQLKTLDRNAKFSGEAPVFSPGFDSYQPADAADYPSTFN</sequence>
<organism evidence="1 2">
    <name type="scientific">OM182 bacterium MED-G28</name>
    <dbReference type="NCBI Taxonomy" id="1986256"/>
    <lineage>
        <taxon>Bacteria</taxon>
        <taxon>Pseudomonadati</taxon>
        <taxon>Pseudomonadota</taxon>
        <taxon>Gammaproteobacteria</taxon>
        <taxon>OMG group</taxon>
        <taxon>OM182 clade</taxon>
    </lineage>
</organism>
<evidence type="ECO:0000313" key="1">
    <source>
        <dbReference type="EMBL" id="PDH32119.1"/>
    </source>
</evidence>
<evidence type="ECO:0000313" key="2">
    <source>
        <dbReference type="Proteomes" id="UP000219329"/>
    </source>
</evidence>
<dbReference type="Proteomes" id="UP000219329">
    <property type="component" value="Unassembled WGS sequence"/>
</dbReference>
<accession>A0A2A5W6K4</accession>
<name>A0A2A5W6K4_9GAMM</name>
<dbReference type="PROSITE" id="PS51257">
    <property type="entry name" value="PROKAR_LIPOPROTEIN"/>
    <property type="match status" value="1"/>
</dbReference>
<comment type="caution">
    <text evidence="1">The sequence shown here is derived from an EMBL/GenBank/DDBJ whole genome shotgun (WGS) entry which is preliminary data.</text>
</comment>
<proteinExistence type="predicted"/>
<dbReference type="EMBL" id="NTJZ01000022">
    <property type="protein sequence ID" value="PDH32119.1"/>
    <property type="molecule type" value="Genomic_DNA"/>
</dbReference>
<protein>
    <submittedName>
        <fullName evidence="1">Uncharacterized protein</fullName>
    </submittedName>
</protein>
<reference evidence="1 2" key="1">
    <citation type="submission" date="2017-08" db="EMBL/GenBank/DDBJ databases">
        <title>Fine stratification of microbial communities through a metagenomic profile of the photic zone.</title>
        <authorList>
            <person name="Haro-Moreno J.M."/>
            <person name="Lopez-Perez M."/>
            <person name="De La Torre J."/>
            <person name="Picazo A."/>
            <person name="Camacho A."/>
            <person name="Rodriguez-Valera F."/>
        </authorList>
    </citation>
    <scope>NUCLEOTIDE SEQUENCE [LARGE SCALE GENOMIC DNA]</scope>
    <source>
        <strain evidence="1">MED-G28</strain>
    </source>
</reference>